<keyword evidence="2" id="KW-1185">Reference proteome</keyword>
<gene>
    <name evidence="1" type="ORF">BJ138DRAFT_1112105</name>
</gene>
<accession>A0ACB8AHJ8</accession>
<protein>
    <submittedName>
        <fullName evidence="1">Uncharacterized protein</fullName>
    </submittedName>
</protein>
<organism evidence="1 2">
    <name type="scientific">Hygrophoropsis aurantiaca</name>
    <dbReference type="NCBI Taxonomy" id="72124"/>
    <lineage>
        <taxon>Eukaryota</taxon>
        <taxon>Fungi</taxon>
        <taxon>Dikarya</taxon>
        <taxon>Basidiomycota</taxon>
        <taxon>Agaricomycotina</taxon>
        <taxon>Agaricomycetes</taxon>
        <taxon>Agaricomycetidae</taxon>
        <taxon>Boletales</taxon>
        <taxon>Coniophorineae</taxon>
        <taxon>Hygrophoropsidaceae</taxon>
        <taxon>Hygrophoropsis</taxon>
    </lineage>
</organism>
<comment type="caution">
    <text evidence="1">The sequence shown here is derived from an EMBL/GenBank/DDBJ whole genome shotgun (WGS) entry which is preliminary data.</text>
</comment>
<proteinExistence type="predicted"/>
<evidence type="ECO:0000313" key="2">
    <source>
        <dbReference type="Proteomes" id="UP000790377"/>
    </source>
</evidence>
<sequence>MGNASFSSATTAFQAAVSSSENEGTPASKGRPPLRMHNAPLKTAVVHDGFSPATATSGYLASDDEQRLPPWVKAKAGDRSHSQQAKKTLPTELPQPSTSTPIQNSTRPSNYHYKVEAQISQLTDNMAKEPRQSDLFALIYKCTTSLDRLHLRAQGNAHAHEAVTALGRALEALSASISQCKEDEGNEEGWQWIENHEDLFYSLQRNLFKIYTLTLDSTTFELDRLQAYEEKLQSLTKKLNKSHYRLTLQRLRSRLRAEHETAREEARDEEMRRAEFRIKWEEGKATRAALRRELAIIDMEKAPEARSERPRRRTRGKGDV</sequence>
<dbReference type="EMBL" id="MU267645">
    <property type="protein sequence ID" value="KAH7912727.1"/>
    <property type="molecule type" value="Genomic_DNA"/>
</dbReference>
<evidence type="ECO:0000313" key="1">
    <source>
        <dbReference type="EMBL" id="KAH7912727.1"/>
    </source>
</evidence>
<reference evidence="1" key="1">
    <citation type="journal article" date="2021" name="New Phytol.">
        <title>Evolutionary innovations through gain and loss of genes in the ectomycorrhizal Boletales.</title>
        <authorList>
            <person name="Wu G."/>
            <person name="Miyauchi S."/>
            <person name="Morin E."/>
            <person name="Kuo A."/>
            <person name="Drula E."/>
            <person name="Varga T."/>
            <person name="Kohler A."/>
            <person name="Feng B."/>
            <person name="Cao Y."/>
            <person name="Lipzen A."/>
            <person name="Daum C."/>
            <person name="Hundley H."/>
            <person name="Pangilinan J."/>
            <person name="Johnson J."/>
            <person name="Barry K."/>
            <person name="LaButti K."/>
            <person name="Ng V."/>
            <person name="Ahrendt S."/>
            <person name="Min B."/>
            <person name="Choi I.G."/>
            <person name="Park H."/>
            <person name="Plett J.M."/>
            <person name="Magnuson J."/>
            <person name="Spatafora J.W."/>
            <person name="Nagy L.G."/>
            <person name="Henrissat B."/>
            <person name="Grigoriev I.V."/>
            <person name="Yang Z.L."/>
            <person name="Xu J."/>
            <person name="Martin F.M."/>
        </authorList>
    </citation>
    <scope>NUCLEOTIDE SEQUENCE</scope>
    <source>
        <strain evidence="1">ATCC 28755</strain>
    </source>
</reference>
<name>A0ACB8AHJ8_9AGAM</name>
<dbReference type="Proteomes" id="UP000790377">
    <property type="component" value="Unassembled WGS sequence"/>
</dbReference>